<accession>A0A1V9ESA1</accession>
<organism evidence="6 7">
    <name type="scientific">Niastella yeongjuensis</name>
    <dbReference type="NCBI Taxonomy" id="354355"/>
    <lineage>
        <taxon>Bacteria</taxon>
        <taxon>Pseudomonadati</taxon>
        <taxon>Bacteroidota</taxon>
        <taxon>Chitinophagia</taxon>
        <taxon>Chitinophagales</taxon>
        <taxon>Chitinophagaceae</taxon>
        <taxon>Niastella</taxon>
    </lineage>
</organism>
<proteinExistence type="predicted"/>
<dbReference type="SUPFAM" id="SSF46689">
    <property type="entry name" value="Homeodomain-like"/>
    <property type="match status" value="1"/>
</dbReference>
<name>A0A1V9ESA1_9BACT</name>
<keyword evidence="1" id="KW-0805">Transcription regulation</keyword>
<evidence type="ECO:0000256" key="4">
    <source>
        <dbReference type="PROSITE-ProRule" id="PRU00335"/>
    </source>
</evidence>
<comment type="caution">
    <text evidence="6">The sequence shown here is derived from an EMBL/GenBank/DDBJ whole genome shotgun (WGS) entry which is preliminary data.</text>
</comment>
<dbReference type="RefSeq" id="WP_081200510.1">
    <property type="nucleotide sequence ID" value="NZ_FOCZ01000008.1"/>
</dbReference>
<dbReference type="Gene3D" id="1.10.357.10">
    <property type="entry name" value="Tetracycline Repressor, domain 2"/>
    <property type="match status" value="1"/>
</dbReference>
<evidence type="ECO:0000313" key="6">
    <source>
        <dbReference type="EMBL" id="OQP49019.1"/>
    </source>
</evidence>
<dbReference type="InterPro" id="IPR009057">
    <property type="entry name" value="Homeodomain-like_sf"/>
</dbReference>
<dbReference type="GO" id="GO:0003677">
    <property type="term" value="F:DNA binding"/>
    <property type="evidence" value="ECO:0007669"/>
    <property type="project" value="UniProtKB-UniRule"/>
</dbReference>
<evidence type="ECO:0000313" key="7">
    <source>
        <dbReference type="Proteomes" id="UP000192610"/>
    </source>
</evidence>
<feature type="domain" description="HTH tetR-type" evidence="5">
    <location>
        <begin position="4"/>
        <end position="64"/>
    </location>
</feature>
<evidence type="ECO:0000256" key="2">
    <source>
        <dbReference type="ARBA" id="ARBA00023125"/>
    </source>
</evidence>
<dbReference type="SUPFAM" id="SSF48498">
    <property type="entry name" value="Tetracyclin repressor-like, C-terminal domain"/>
    <property type="match status" value="1"/>
</dbReference>
<dbReference type="EMBL" id="LVXG01000016">
    <property type="protein sequence ID" value="OQP49019.1"/>
    <property type="molecule type" value="Genomic_DNA"/>
</dbReference>
<dbReference type="Proteomes" id="UP000192610">
    <property type="component" value="Unassembled WGS sequence"/>
</dbReference>
<protein>
    <recommendedName>
        <fullName evidence="5">HTH tetR-type domain-containing protein</fullName>
    </recommendedName>
</protein>
<dbReference type="PANTHER" id="PTHR47506:SF3">
    <property type="entry name" value="HTH-TYPE TRANSCRIPTIONAL REGULATOR LMRA"/>
    <property type="match status" value="1"/>
</dbReference>
<sequence>MLANTTKEKIVELGRGFIQHGGYHQFNYKQIATELNIKNAAIHHYYPSKEDLGLAVIEKDKQYFEQMNKRVEDKIPMEKIEALFKIYYDYFNDGNKICIIGTFSSAYNEIPEKIQKGAKDYLELVNKWLITTFESGRKSGHFKFKGTAKDLADFWVATLTGAIQIGRIRGAGYFRQILKNLKMTLDSDC</sequence>
<keyword evidence="2 4" id="KW-0238">DNA-binding</keyword>
<dbReference type="InterPro" id="IPR036271">
    <property type="entry name" value="Tet_transcr_reg_TetR-rel_C_sf"/>
</dbReference>
<gene>
    <name evidence="6" type="ORF">A4H97_29495</name>
</gene>
<evidence type="ECO:0000259" key="5">
    <source>
        <dbReference type="PROSITE" id="PS50977"/>
    </source>
</evidence>
<reference evidence="7" key="1">
    <citation type="submission" date="2016-04" db="EMBL/GenBank/DDBJ databases">
        <authorList>
            <person name="Chen L."/>
            <person name="Zhuang W."/>
            <person name="Wang G."/>
        </authorList>
    </citation>
    <scope>NUCLEOTIDE SEQUENCE [LARGE SCALE GENOMIC DNA]</scope>
    <source>
        <strain evidence="7">17621</strain>
    </source>
</reference>
<keyword evidence="3" id="KW-0804">Transcription</keyword>
<dbReference type="STRING" id="354355.SAMN05660816_04395"/>
<evidence type="ECO:0000256" key="3">
    <source>
        <dbReference type="ARBA" id="ARBA00023163"/>
    </source>
</evidence>
<dbReference type="AlphaFoldDB" id="A0A1V9ESA1"/>
<keyword evidence="7" id="KW-1185">Reference proteome</keyword>
<evidence type="ECO:0000256" key="1">
    <source>
        <dbReference type="ARBA" id="ARBA00023015"/>
    </source>
</evidence>
<dbReference type="PROSITE" id="PS50977">
    <property type="entry name" value="HTH_TETR_2"/>
    <property type="match status" value="1"/>
</dbReference>
<dbReference type="PANTHER" id="PTHR47506">
    <property type="entry name" value="TRANSCRIPTIONAL REGULATORY PROTEIN"/>
    <property type="match status" value="1"/>
</dbReference>
<feature type="DNA-binding region" description="H-T-H motif" evidence="4">
    <location>
        <begin position="27"/>
        <end position="46"/>
    </location>
</feature>
<dbReference type="OrthoDB" id="9809772at2"/>
<dbReference type="InterPro" id="IPR001647">
    <property type="entry name" value="HTH_TetR"/>
</dbReference>
<dbReference type="Pfam" id="PF00440">
    <property type="entry name" value="TetR_N"/>
    <property type="match status" value="1"/>
</dbReference>